<dbReference type="PANTHER" id="PTHR11802:SF503">
    <property type="entry name" value="CARBOXYPEPTIDASE"/>
    <property type="match status" value="1"/>
</dbReference>
<keyword evidence="7" id="KW-0325">Glycoprotein</keyword>
<evidence type="ECO:0000256" key="2">
    <source>
        <dbReference type="ARBA" id="ARBA00022645"/>
    </source>
</evidence>
<keyword evidence="6" id="KW-1015">Disulfide bond</keyword>
<evidence type="ECO:0000256" key="4">
    <source>
        <dbReference type="ARBA" id="ARBA00022729"/>
    </source>
</evidence>
<dbReference type="GO" id="GO:0006508">
    <property type="term" value="P:proteolysis"/>
    <property type="evidence" value="ECO:0007669"/>
    <property type="project" value="UniProtKB-KW"/>
</dbReference>
<dbReference type="Proteomes" id="UP000245207">
    <property type="component" value="Unassembled WGS sequence"/>
</dbReference>
<dbReference type="InterPro" id="IPR029058">
    <property type="entry name" value="AB_hydrolase_fold"/>
</dbReference>
<keyword evidence="9" id="KW-1185">Reference proteome</keyword>
<comment type="caution">
    <text evidence="8">The sequence shown here is derived from an EMBL/GenBank/DDBJ whole genome shotgun (WGS) entry which is preliminary data.</text>
</comment>
<dbReference type="InterPro" id="IPR001563">
    <property type="entry name" value="Peptidase_S10"/>
</dbReference>
<dbReference type="SUPFAM" id="SSF53474">
    <property type="entry name" value="alpha/beta-Hydrolases"/>
    <property type="match status" value="1"/>
</dbReference>
<dbReference type="Gene3D" id="3.40.50.1820">
    <property type="entry name" value="alpha/beta hydrolase"/>
    <property type="match status" value="1"/>
</dbReference>
<keyword evidence="4" id="KW-0732">Signal</keyword>
<evidence type="ECO:0000313" key="9">
    <source>
        <dbReference type="Proteomes" id="UP000245207"/>
    </source>
</evidence>
<evidence type="ECO:0000313" key="8">
    <source>
        <dbReference type="EMBL" id="PWA63995.1"/>
    </source>
</evidence>
<keyword evidence="2 8" id="KW-0121">Carboxypeptidase</keyword>
<sequence length="296" mass="33892">MGGKDPVKHAGKYVPELAALIHEKNSDPTQFINLKGILLGNPVTSDVEDLLGQIDYAWSHAVISDETYRTIRESCDFNSNDTWSNDNCSEAVDQVWTNYDKIDIYSLYTSACIKDSTYAEVKTKKTVFKKNRFKTMPHIMGGFDPCLEDYVTRYYNRPDVQKALHVNDGHQLKNWSLCNMDVLHGWNWEQSKDSVLPIYKILIDLKLRIWVYSGDTDGRVPVLSTTYCLNSLSLPITRAWTPWYYQKQVAGWLQEFEGLSYATFRGAGHDVPSFKPSESLAFFRSFLRGESPSIKP</sequence>
<keyword evidence="5" id="KW-0378">Hydrolase</keyword>
<dbReference type="PANTHER" id="PTHR11802">
    <property type="entry name" value="SERINE PROTEASE FAMILY S10 SERINE CARBOXYPEPTIDASE"/>
    <property type="match status" value="1"/>
</dbReference>
<evidence type="ECO:0000256" key="3">
    <source>
        <dbReference type="ARBA" id="ARBA00022670"/>
    </source>
</evidence>
<dbReference type="STRING" id="35608.A0A2U1MRU7"/>
<name>A0A2U1MRU7_ARTAN</name>
<protein>
    <submittedName>
        <fullName evidence="8">Serine carboxypeptidase-like 32</fullName>
    </submittedName>
</protein>
<evidence type="ECO:0000256" key="7">
    <source>
        <dbReference type="ARBA" id="ARBA00023180"/>
    </source>
</evidence>
<dbReference type="OrthoDB" id="443318at2759"/>
<keyword evidence="3" id="KW-0645">Protease</keyword>
<reference evidence="8 9" key="1">
    <citation type="journal article" date="2018" name="Mol. Plant">
        <title>The genome of Artemisia annua provides insight into the evolution of Asteraceae family and artemisinin biosynthesis.</title>
        <authorList>
            <person name="Shen Q."/>
            <person name="Zhang L."/>
            <person name="Liao Z."/>
            <person name="Wang S."/>
            <person name="Yan T."/>
            <person name="Shi P."/>
            <person name="Liu M."/>
            <person name="Fu X."/>
            <person name="Pan Q."/>
            <person name="Wang Y."/>
            <person name="Lv Z."/>
            <person name="Lu X."/>
            <person name="Zhang F."/>
            <person name="Jiang W."/>
            <person name="Ma Y."/>
            <person name="Chen M."/>
            <person name="Hao X."/>
            <person name="Li L."/>
            <person name="Tang Y."/>
            <person name="Lv G."/>
            <person name="Zhou Y."/>
            <person name="Sun X."/>
            <person name="Brodelius P.E."/>
            <person name="Rose J.K.C."/>
            <person name="Tang K."/>
        </authorList>
    </citation>
    <scope>NUCLEOTIDE SEQUENCE [LARGE SCALE GENOMIC DNA]</scope>
    <source>
        <strain evidence="9">cv. Huhao1</strain>
        <tissue evidence="8">Leaf</tissue>
    </source>
</reference>
<dbReference type="Gene3D" id="6.10.250.940">
    <property type="match status" value="1"/>
</dbReference>
<dbReference type="FunFam" id="3.40.50.11320:FF:000001">
    <property type="entry name" value="Carboxypeptidase"/>
    <property type="match status" value="1"/>
</dbReference>
<accession>A0A2U1MRU7</accession>
<dbReference type="EMBL" id="PKPP01004514">
    <property type="protein sequence ID" value="PWA63995.1"/>
    <property type="molecule type" value="Genomic_DNA"/>
</dbReference>
<gene>
    <name evidence="8" type="ORF">CTI12_AA347310</name>
</gene>
<dbReference type="Gene3D" id="3.40.50.11320">
    <property type="match status" value="1"/>
</dbReference>
<evidence type="ECO:0000256" key="5">
    <source>
        <dbReference type="ARBA" id="ARBA00022801"/>
    </source>
</evidence>
<dbReference type="Pfam" id="PF00450">
    <property type="entry name" value="Peptidase_S10"/>
    <property type="match status" value="1"/>
</dbReference>
<evidence type="ECO:0000256" key="6">
    <source>
        <dbReference type="ARBA" id="ARBA00023157"/>
    </source>
</evidence>
<dbReference type="GO" id="GO:0005773">
    <property type="term" value="C:vacuole"/>
    <property type="evidence" value="ECO:0007669"/>
    <property type="project" value="TreeGrafter"/>
</dbReference>
<organism evidence="8 9">
    <name type="scientific">Artemisia annua</name>
    <name type="common">Sweet wormwood</name>
    <dbReference type="NCBI Taxonomy" id="35608"/>
    <lineage>
        <taxon>Eukaryota</taxon>
        <taxon>Viridiplantae</taxon>
        <taxon>Streptophyta</taxon>
        <taxon>Embryophyta</taxon>
        <taxon>Tracheophyta</taxon>
        <taxon>Spermatophyta</taxon>
        <taxon>Magnoliopsida</taxon>
        <taxon>eudicotyledons</taxon>
        <taxon>Gunneridae</taxon>
        <taxon>Pentapetalae</taxon>
        <taxon>asterids</taxon>
        <taxon>campanulids</taxon>
        <taxon>Asterales</taxon>
        <taxon>Asteraceae</taxon>
        <taxon>Asteroideae</taxon>
        <taxon>Anthemideae</taxon>
        <taxon>Artemisiinae</taxon>
        <taxon>Artemisia</taxon>
    </lineage>
</organism>
<proteinExistence type="inferred from homology"/>
<dbReference type="AlphaFoldDB" id="A0A2U1MRU7"/>
<dbReference type="GO" id="GO:0004185">
    <property type="term" value="F:serine-type carboxypeptidase activity"/>
    <property type="evidence" value="ECO:0007669"/>
    <property type="project" value="InterPro"/>
</dbReference>
<evidence type="ECO:0000256" key="1">
    <source>
        <dbReference type="ARBA" id="ARBA00009431"/>
    </source>
</evidence>
<comment type="similarity">
    <text evidence="1">Belongs to the peptidase S10 family.</text>
</comment>